<name>A0A7S4GN77_9EUGL</name>
<sequence length="329" mass="37427">MQHSVWAVVKWLLFFLVSLVSGTLNKTVAMAPSVLTTLESWIDYHVTHTDSRILFGMVLFGRWANVAECYFHYFYKHFKISLAVAFGGTVAPSHIAKVHGIHLNCVFAACADVAIGTRTRVEQKAEDSRFHMRLSLLRAMADTSNVTFAIVDADTVWVAVEQTFLEWLHTHDLVGQADLRLTKHSGGKAFKVLNNGILGGNLQRVGAKYIFRRFEELWLQTHDWEQVITEKVYAAASGKKWPRDYPVDNDTYLQEHHIPMQVKLTPMQKYRYNMVCQAAQGKARKKKLPQHTAMAHFILSSPNVKKQCVVDSLKLIGRAKTAVCINRLW</sequence>
<proteinExistence type="predicted"/>
<dbReference type="EMBL" id="HBJA01151344">
    <property type="protein sequence ID" value="CAE0842040.1"/>
    <property type="molecule type" value="Transcribed_RNA"/>
</dbReference>
<dbReference type="AlphaFoldDB" id="A0A7S4GN77"/>
<evidence type="ECO:0000313" key="2">
    <source>
        <dbReference type="EMBL" id="CAE0842040.1"/>
    </source>
</evidence>
<evidence type="ECO:0008006" key="3">
    <source>
        <dbReference type="Google" id="ProtNLM"/>
    </source>
</evidence>
<gene>
    <name evidence="2" type="ORF">EGYM00163_LOCUS51830</name>
</gene>
<keyword evidence="1" id="KW-0732">Signal</keyword>
<evidence type="ECO:0000256" key="1">
    <source>
        <dbReference type="SAM" id="SignalP"/>
    </source>
</evidence>
<protein>
    <recommendedName>
        <fullName evidence="3">Nucleotide-diphospho-sugar transferase domain-containing protein</fullName>
    </recommendedName>
</protein>
<accession>A0A7S4GN77</accession>
<organism evidence="2">
    <name type="scientific">Eutreptiella gymnastica</name>
    <dbReference type="NCBI Taxonomy" id="73025"/>
    <lineage>
        <taxon>Eukaryota</taxon>
        <taxon>Discoba</taxon>
        <taxon>Euglenozoa</taxon>
        <taxon>Euglenida</taxon>
        <taxon>Spirocuta</taxon>
        <taxon>Euglenophyceae</taxon>
        <taxon>Eutreptiales</taxon>
        <taxon>Eutreptiaceae</taxon>
        <taxon>Eutreptiella</taxon>
    </lineage>
</organism>
<feature type="signal peptide" evidence="1">
    <location>
        <begin position="1"/>
        <end position="22"/>
    </location>
</feature>
<feature type="chain" id="PRO_5030936175" description="Nucleotide-diphospho-sugar transferase domain-containing protein" evidence="1">
    <location>
        <begin position="23"/>
        <end position="329"/>
    </location>
</feature>
<reference evidence="2" key="1">
    <citation type="submission" date="2021-01" db="EMBL/GenBank/DDBJ databases">
        <authorList>
            <person name="Corre E."/>
            <person name="Pelletier E."/>
            <person name="Niang G."/>
            <person name="Scheremetjew M."/>
            <person name="Finn R."/>
            <person name="Kale V."/>
            <person name="Holt S."/>
            <person name="Cochrane G."/>
            <person name="Meng A."/>
            <person name="Brown T."/>
            <person name="Cohen L."/>
        </authorList>
    </citation>
    <scope>NUCLEOTIDE SEQUENCE</scope>
    <source>
        <strain evidence="2">CCMP1594</strain>
    </source>
</reference>